<feature type="region of interest" description="Disordered" evidence="2">
    <location>
        <begin position="1"/>
        <end position="56"/>
    </location>
</feature>
<keyword evidence="5" id="KW-1185">Reference proteome</keyword>
<proteinExistence type="inferred from homology"/>
<comment type="similarity">
    <text evidence="1">Belongs to the histone H3 family.</text>
</comment>
<accession>A0AA36CH28</accession>
<dbReference type="SMART" id="SM00428">
    <property type="entry name" value="H3"/>
    <property type="match status" value="1"/>
</dbReference>
<evidence type="ECO:0000256" key="2">
    <source>
        <dbReference type="SAM" id="MobiDB-lite"/>
    </source>
</evidence>
<dbReference type="InterPro" id="IPR007125">
    <property type="entry name" value="H2A/H2B/H3"/>
</dbReference>
<dbReference type="EMBL" id="CATQJA010001690">
    <property type="protein sequence ID" value="CAJ0568247.1"/>
    <property type="molecule type" value="Genomic_DNA"/>
</dbReference>
<name>A0AA36CH28_9BILA</name>
<dbReference type="Proteomes" id="UP001177023">
    <property type="component" value="Unassembled WGS sequence"/>
</dbReference>
<dbReference type="PANTHER" id="PTHR11426">
    <property type="entry name" value="HISTONE H3"/>
    <property type="match status" value="1"/>
</dbReference>
<sequence>MARVKQKPELKQTARKSLAGFPPGLAHKRPAKKHLPRPNTSGVMKRLSSSKPATKPVGRGVRVLQDIRKLQKTTDYLIPKVAMFRLVKYLMQRISTSFRLQSAALDVLRTAAEAYLTGLFEDGNLLAIHAKRVTLFPKDLQLVRRLRKEYF</sequence>
<feature type="domain" description="Core Histone H2A/H2B/H3" evidence="3">
    <location>
        <begin position="62"/>
        <end position="146"/>
    </location>
</feature>
<feature type="compositionally biased region" description="Basic and acidic residues" evidence="2">
    <location>
        <begin position="1"/>
        <end position="12"/>
    </location>
</feature>
<dbReference type="Gene3D" id="1.10.20.10">
    <property type="entry name" value="Histone, subunit A"/>
    <property type="match status" value="1"/>
</dbReference>
<dbReference type="SUPFAM" id="SSF47113">
    <property type="entry name" value="Histone-fold"/>
    <property type="match status" value="1"/>
</dbReference>
<evidence type="ECO:0000313" key="4">
    <source>
        <dbReference type="EMBL" id="CAJ0568247.1"/>
    </source>
</evidence>
<dbReference type="AlphaFoldDB" id="A0AA36CH28"/>
<feature type="non-terminal residue" evidence="4">
    <location>
        <position position="151"/>
    </location>
</feature>
<evidence type="ECO:0000313" key="5">
    <source>
        <dbReference type="Proteomes" id="UP001177023"/>
    </source>
</evidence>
<feature type="compositionally biased region" description="Basic residues" evidence="2">
    <location>
        <begin position="26"/>
        <end position="36"/>
    </location>
</feature>
<dbReference type="GO" id="GO:0000786">
    <property type="term" value="C:nucleosome"/>
    <property type="evidence" value="ECO:0007669"/>
    <property type="project" value="InterPro"/>
</dbReference>
<comment type="caution">
    <text evidence="4">The sequence shown here is derived from an EMBL/GenBank/DDBJ whole genome shotgun (WGS) entry which is preliminary data.</text>
</comment>
<feature type="compositionally biased region" description="Polar residues" evidence="2">
    <location>
        <begin position="38"/>
        <end position="52"/>
    </location>
</feature>
<gene>
    <name evidence="4" type="ORF">MSPICULIGERA_LOCUS6772</name>
</gene>
<dbReference type="InterPro" id="IPR009072">
    <property type="entry name" value="Histone-fold"/>
</dbReference>
<dbReference type="GO" id="GO:0030527">
    <property type="term" value="F:structural constituent of chromatin"/>
    <property type="evidence" value="ECO:0007669"/>
    <property type="project" value="InterPro"/>
</dbReference>
<dbReference type="InterPro" id="IPR000164">
    <property type="entry name" value="Histone_H3/CENP-A"/>
</dbReference>
<dbReference type="PRINTS" id="PR00622">
    <property type="entry name" value="HISTONEH3"/>
</dbReference>
<dbReference type="CDD" id="cd22911">
    <property type="entry name" value="HFD_H3"/>
    <property type="match status" value="1"/>
</dbReference>
<organism evidence="4 5">
    <name type="scientific">Mesorhabditis spiculigera</name>
    <dbReference type="NCBI Taxonomy" id="96644"/>
    <lineage>
        <taxon>Eukaryota</taxon>
        <taxon>Metazoa</taxon>
        <taxon>Ecdysozoa</taxon>
        <taxon>Nematoda</taxon>
        <taxon>Chromadorea</taxon>
        <taxon>Rhabditida</taxon>
        <taxon>Rhabditina</taxon>
        <taxon>Rhabditomorpha</taxon>
        <taxon>Rhabditoidea</taxon>
        <taxon>Rhabditidae</taxon>
        <taxon>Mesorhabditinae</taxon>
        <taxon>Mesorhabditis</taxon>
    </lineage>
</organism>
<evidence type="ECO:0000259" key="3">
    <source>
        <dbReference type="Pfam" id="PF00125"/>
    </source>
</evidence>
<protein>
    <recommendedName>
        <fullName evidence="3">Core Histone H2A/H2B/H3 domain-containing protein</fullName>
    </recommendedName>
</protein>
<dbReference type="GO" id="GO:0003677">
    <property type="term" value="F:DNA binding"/>
    <property type="evidence" value="ECO:0007669"/>
    <property type="project" value="InterPro"/>
</dbReference>
<evidence type="ECO:0000256" key="1">
    <source>
        <dbReference type="ARBA" id="ARBA00010343"/>
    </source>
</evidence>
<dbReference type="GO" id="GO:0046982">
    <property type="term" value="F:protein heterodimerization activity"/>
    <property type="evidence" value="ECO:0007669"/>
    <property type="project" value="InterPro"/>
</dbReference>
<dbReference type="Pfam" id="PF00125">
    <property type="entry name" value="Histone"/>
    <property type="match status" value="1"/>
</dbReference>
<reference evidence="4" key="1">
    <citation type="submission" date="2023-06" db="EMBL/GenBank/DDBJ databases">
        <authorList>
            <person name="Delattre M."/>
        </authorList>
    </citation>
    <scope>NUCLEOTIDE SEQUENCE</scope>
    <source>
        <strain evidence="4">AF72</strain>
    </source>
</reference>